<name>W9Z4C4_FUSOX</name>
<gene>
    <name evidence="1" type="ORF">FOMG_19736</name>
</gene>
<dbReference type="EMBL" id="KI980821">
    <property type="protein sequence ID" value="EXK23487.1"/>
    <property type="molecule type" value="Genomic_DNA"/>
</dbReference>
<reference evidence="1" key="2">
    <citation type="submission" date="2014-02" db="EMBL/GenBank/DDBJ databases">
        <title>Annotation of the Genome Sequence of Fusarium oxysporum f. sp. melonis 26406.</title>
        <authorList>
            <consortium name="The Broad Institute Genomics Platform"/>
            <person name="Ma L.-J."/>
            <person name="Corby-Kistler H."/>
            <person name="Broz K."/>
            <person name="Gale L.R."/>
            <person name="Jonkers W."/>
            <person name="O'Donnell K."/>
            <person name="Ploetz R."/>
            <person name="Steinberg C."/>
            <person name="Schwartz D.C."/>
            <person name="VanEtten H."/>
            <person name="Zhou S."/>
            <person name="Young S.K."/>
            <person name="Zeng Q."/>
            <person name="Gargeya S."/>
            <person name="Fitzgerald M."/>
            <person name="Abouelleil A."/>
            <person name="Alvarado L."/>
            <person name="Chapman S.B."/>
            <person name="Gainer-Dewar J."/>
            <person name="Goldberg J."/>
            <person name="Griggs A."/>
            <person name="Gujja S."/>
            <person name="Hansen M."/>
            <person name="Howarth C."/>
            <person name="Imamovic A."/>
            <person name="Ireland A."/>
            <person name="Larimer J."/>
            <person name="McCowan C."/>
            <person name="Murphy C."/>
            <person name="Pearson M."/>
            <person name="Poon T.W."/>
            <person name="Priest M."/>
            <person name="Roberts A."/>
            <person name="Saif S."/>
            <person name="Shea T."/>
            <person name="Sykes S."/>
            <person name="Wortman J."/>
            <person name="Nusbaum C."/>
            <person name="Birren B."/>
        </authorList>
    </citation>
    <scope>NUCLEOTIDE SEQUENCE</scope>
    <source>
        <strain evidence="1">26406</strain>
    </source>
</reference>
<dbReference type="HOGENOM" id="CLU_3068746_0_0_1"/>
<dbReference type="VEuPathDB" id="FungiDB:FOMG_19736"/>
<dbReference type="AlphaFoldDB" id="W9Z4C4"/>
<accession>W9Z4C4</accession>
<dbReference type="Proteomes" id="UP000030703">
    <property type="component" value="Unassembled WGS sequence"/>
</dbReference>
<sequence length="53" mass="6134">MKISRPLLVPLQYILMLWESLIAKLVCQLPHIKPRERSLQGRGVLKTNLVLLL</sequence>
<evidence type="ECO:0000313" key="1">
    <source>
        <dbReference type="EMBL" id="EXK23487.1"/>
    </source>
</evidence>
<reference evidence="1" key="1">
    <citation type="submission" date="2012-04" db="EMBL/GenBank/DDBJ databases">
        <title>The Genome Sequence of Fusarium oxysporum melonis.</title>
        <authorList>
            <consortium name="The Broad Institute Genome Sequencing Platform"/>
            <person name="Ma L.-J."/>
            <person name="Gale L.R."/>
            <person name="Schwartz D.C."/>
            <person name="Zhou S."/>
            <person name="Corby-Kistler H."/>
            <person name="Young S.K."/>
            <person name="Zeng Q."/>
            <person name="Gargeya S."/>
            <person name="Fitzgerald M."/>
            <person name="Haas B."/>
            <person name="Abouelleil A."/>
            <person name="Alvarado L."/>
            <person name="Arachchi H.M."/>
            <person name="Berlin A."/>
            <person name="Brown A."/>
            <person name="Chapman S.B."/>
            <person name="Chen Z."/>
            <person name="Dunbar C."/>
            <person name="Freedman E."/>
            <person name="Gearin G."/>
            <person name="Goldberg J."/>
            <person name="Griggs A."/>
            <person name="Gujja S."/>
            <person name="Heiman D."/>
            <person name="Howarth C."/>
            <person name="Larson L."/>
            <person name="Lui A."/>
            <person name="MacDonald P.J.P."/>
            <person name="Montmayeur A."/>
            <person name="Murphy C."/>
            <person name="Neiman D."/>
            <person name="Pearson M."/>
            <person name="Priest M."/>
            <person name="Roberts A."/>
            <person name="Saif S."/>
            <person name="Shea T."/>
            <person name="Shenoy N."/>
            <person name="Sisk P."/>
            <person name="Stolte C."/>
            <person name="Sykes S."/>
            <person name="Wortman J."/>
            <person name="Nusbaum C."/>
            <person name="Birren B."/>
        </authorList>
    </citation>
    <scope>NUCLEOTIDE SEQUENCE</scope>
    <source>
        <strain evidence="1">26406</strain>
    </source>
</reference>
<organism evidence="1">
    <name type="scientific">Fusarium oxysporum f. sp. melonis 26406</name>
    <dbReference type="NCBI Taxonomy" id="1089452"/>
    <lineage>
        <taxon>Eukaryota</taxon>
        <taxon>Fungi</taxon>
        <taxon>Dikarya</taxon>
        <taxon>Ascomycota</taxon>
        <taxon>Pezizomycotina</taxon>
        <taxon>Sordariomycetes</taxon>
        <taxon>Hypocreomycetidae</taxon>
        <taxon>Hypocreales</taxon>
        <taxon>Nectriaceae</taxon>
        <taxon>Fusarium</taxon>
        <taxon>Fusarium oxysporum species complex</taxon>
    </lineage>
</organism>
<proteinExistence type="predicted"/>
<protein>
    <submittedName>
        <fullName evidence="1">Uncharacterized protein</fullName>
    </submittedName>
</protein>